<sequence>MAKAISVFFEELGYPLRNRRWSWGARRDNSILLRTWQDEQDFHARTVTVLREPAAHLETDSFGLDERIVQLKSLWIGEAAGYTVIVEVKDKGARPRQIKGYREDVVFAINQIASRADGGIVGVLGEMVPIAKLHEHAQTHRTKPASGVFPVDDAARSGLSTDSYQQKLPAIRAWLISICAERGKVTYADVMNRFGLTFYPLRNAMSWLGHDCQRAGEPIITALIVDKETGLCSEGLEAEFGVVDDVAERERCYARWGHHDQAPGQATAPADPPRAQAADDLEERAARFALVEVRTQQPAFRAAVFRAFGGRCAISGCTVPEALEAAHLEGRSWKHGHNAATDGILLRRDLHALYDTGLLSFEDDMRVRLNPAVLQHYGAFEGVAVSAQIHPVNQNLP</sequence>
<proteinExistence type="predicted"/>
<name>A0ABW7EG75_9BURK</name>
<keyword evidence="3" id="KW-1185">Reference proteome</keyword>
<evidence type="ECO:0000259" key="1">
    <source>
        <dbReference type="Pfam" id="PF13391"/>
    </source>
</evidence>
<evidence type="ECO:0000313" key="2">
    <source>
        <dbReference type="EMBL" id="MFG6412466.1"/>
    </source>
</evidence>
<feature type="domain" description="HNH nuclease" evidence="1">
    <location>
        <begin position="312"/>
        <end position="362"/>
    </location>
</feature>
<dbReference type="RefSeq" id="WP_394468572.1">
    <property type="nucleotide sequence ID" value="NZ_JBIGHY010000001.1"/>
</dbReference>
<protein>
    <submittedName>
        <fullName evidence="2">HNH endonuclease</fullName>
    </submittedName>
</protein>
<dbReference type="GO" id="GO:0004519">
    <property type="term" value="F:endonuclease activity"/>
    <property type="evidence" value="ECO:0007669"/>
    <property type="project" value="UniProtKB-KW"/>
</dbReference>
<keyword evidence="2" id="KW-0255">Endonuclease</keyword>
<gene>
    <name evidence="2" type="ORF">ACG02S_00990</name>
</gene>
<dbReference type="InterPro" id="IPR003615">
    <property type="entry name" value="HNH_nuc"/>
</dbReference>
<dbReference type="Proteomes" id="UP001606300">
    <property type="component" value="Unassembled WGS sequence"/>
</dbReference>
<comment type="caution">
    <text evidence="2">The sequence shown here is derived from an EMBL/GenBank/DDBJ whole genome shotgun (WGS) entry which is preliminary data.</text>
</comment>
<organism evidence="2 3">
    <name type="scientific">Pelomonas dachongensis</name>
    <dbReference type="NCBI Taxonomy" id="3299029"/>
    <lineage>
        <taxon>Bacteria</taxon>
        <taxon>Pseudomonadati</taxon>
        <taxon>Pseudomonadota</taxon>
        <taxon>Betaproteobacteria</taxon>
        <taxon>Burkholderiales</taxon>
        <taxon>Sphaerotilaceae</taxon>
        <taxon>Roseateles</taxon>
    </lineage>
</organism>
<evidence type="ECO:0000313" key="3">
    <source>
        <dbReference type="Proteomes" id="UP001606300"/>
    </source>
</evidence>
<keyword evidence="2" id="KW-0540">Nuclease</keyword>
<accession>A0ABW7EG75</accession>
<dbReference type="Pfam" id="PF13391">
    <property type="entry name" value="HNH_2"/>
    <property type="match status" value="1"/>
</dbReference>
<keyword evidence="2" id="KW-0378">Hydrolase</keyword>
<reference evidence="2 3" key="1">
    <citation type="submission" date="2024-09" db="EMBL/GenBank/DDBJ databases">
        <title>Novel species of the genus Pelomonas and Roseateles isolated from streams.</title>
        <authorList>
            <person name="Lu H."/>
        </authorList>
    </citation>
    <scope>NUCLEOTIDE SEQUENCE [LARGE SCALE GENOMIC DNA]</scope>
    <source>
        <strain evidence="2 3">DC23W</strain>
    </source>
</reference>
<dbReference type="EMBL" id="JBIGHY010000001">
    <property type="protein sequence ID" value="MFG6412466.1"/>
    <property type="molecule type" value="Genomic_DNA"/>
</dbReference>